<comment type="caution">
    <text evidence="2">The sequence shown here is derived from an EMBL/GenBank/DDBJ whole genome shotgun (WGS) entry which is preliminary data.</text>
</comment>
<name>A0A5J4UZ18_9EUKA</name>
<accession>A0A5J4UZ18</accession>
<evidence type="ECO:0000313" key="2">
    <source>
        <dbReference type="EMBL" id="KAA6375729.1"/>
    </source>
</evidence>
<reference evidence="2 3" key="1">
    <citation type="submission" date="2019-03" db="EMBL/GenBank/DDBJ databases">
        <title>Single cell metagenomics reveals metabolic interactions within the superorganism composed of flagellate Streblomastix strix and complex community of Bacteroidetes bacteria on its surface.</title>
        <authorList>
            <person name="Treitli S.C."/>
            <person name="Kolisko M."/>
            <person name="Husnik F."/>
            <person name="Keeling P."/>
            <person name="Hampl V."/>
        </authorList>
    </citation>
    <scope>NUCLEOTIDE SEQUENCE [LARGE SCALE GENOMIC DNA]</scope>
    <source>
        <strain evidence="2">ST1C</strain>
    </source>
</reference>
<dbReference type="AlphaFoldDB" id="A0A5J4UZ18"/>
<sequence>MLFILYLFDIAIFPLAAETAFSYGTLATIGLTLFECQCVWIEYTLVVPAVPVPVSFQDTVSVLIYT</sequence>
<feature type="chain" id="PRO_5023944158" evidence="1">
    <location>
        <begin position="20"/>
        <end position="66"/>
    </location>
</feature>
<evidence type="ECO:0000256" key="1">
    <source>
        <dbReference type="SAM" id="SignalP"/>
    </source>
</evidence>
<feature type="signal peptide" evidence="1">
    <location>
        <begin position="1"/>
        <end position="19"/>
    </location>
</feature>
<proteinExistence type="predicted"/>
<keyword evidence="1" id="KW-0732">Signal</keyword>
<dbReference type="EMBL" id="SNRW01011028">
    <property type="protein sequence ID" value="KAA6375729.1"/>
    <property type="molecule type" value="Genomic_DNA"/>
</dbReference>
<gene>
    <name evidence="2" type="ORF">EZS28_028744</name>
</gene>
<protein>
    <submittedName>
        <fullName evidence="2">Uncharacterized protein</fullName>
    </submittedName>
</protein>
<dbReference type="Proteomes" id="UP000324800">
    <property type="component" value="Unassembled WGS sequence"/>
</dbReference>
<evidence type="ECO:0000313" key="3">
    <source>
        <dbReference type="Proteomes" id="UP000324800"/>
    </source>
</evidence>
<organism evidence="2 3">
    <name type="scientific">Streblomastix strix</name>
    <dbReference type="NCBI Taxonomy" id="222440"/>
    <lineage>
        <taxon>Eukaryota</taxon>
        <taxon>Metamonada</taxon>
        <taxon>Preaxostyla</taxon>
        <taxon>Oxymonadida</taxon>
        <taxon>Streblomastigidae</taxon>
        <taxon>Streblomastix</taxon>
    </lineage>
</organism>